<feature type="non-terminal residue" evidence="1">
    <location>
        <position position="1"/>
    </location>
</feature>
<comment type="caution">
    <text evidence="1">The sequence shown here is derived from an EMBL/GenBank/DDBJ whole genome shotgun (WGS) entry which is preliminary data.</text>
</comment>
<reference evidence="1" key="1">
    <citation type="journal article" date="2014" name="Front. Microbiol.">
        <title>High frequency of phylogenetically diverse reductive dehalogenase-homologous genes in deep subseafloor sedimentary metagenomes.</title>
        <authorList>
            <person name="Kawai M."/>
            <person name="Futagami T."/>
            <person name="Toyoda A."/>
            <person name="Takaki Y."/>
            <person name="Nishi S."/>
            <person name="Hori S."/>
            <person name="Arai W."/>
            <person name="Tsubouchi T."/>
            <person name="Morono Y."/>
            <person name="Uchiyama I."/>
            <person name="Ito T."/>
            <person name="Fujiyama A."/>
            <person name="Inagaki F."/>
            <person name="Takami H."/>
        </authorList>
    </citation>
    <scope>NUCLEOTIDE SEQUENCE</scope>
    <source>
        <strain evidence="1">Expedition CK06-06</strain>
    </source>
</reference>
<dbReference type="EMBL" id="BART01013411">
    <property type="protein sequence ID" value="GAG76824.1"/>
    <property type="molecule type" value="Genomic_DNA"/>
</dbReference>
<accession>X1A4Z4</accession>
<dbReference type="AlphaFoldDB" id="X1A4Z4"/>
<protein>
    <submittedName>
        <fullName evidence="1">Uncharacterized protein</fullName>
    </submittedName>
</protein>
<evidence type="ECO:0000313" key="1">
    <source>
        <dbReference type="EMBL" id="GAG76824.1"/>
    </source>
</evidence>
<name>X1A4Z4_9ZZZZ</name>
<organism evidence="1">
    <name type="scientific">marine sediment metagenome</name>
    <dbReference type="NCBI Taxonomy" id="412755"/>
    <lineage>
        <taxon>unclassified sequences</taxon>
        <taxon>metagenomes</taxon>
        <taxon>ecological metagenomes</taxon>
    </lineage>
</organism>
<gene>
    <name evidence="1" type="ORF">S01H4_27437</name>
</gene>
<sequence>PTEAIGQKNLTKFMPSCKGLTIQARASLKNARI</sequence>
<proteinExistence type="predicted"/>